<proteinExistence type="predicted"/>
<feature type="domain" description="B12-binding" evidence="8">
    <location>
        <begin position="47"/>
        <end position="131"/>
    </location>
</feature>
<reference evidence="11" key="1">
    <citation type="submission" date="2018-11" db="EMBL/GenBank/DDBJ databases">
        <title>Genome sequencing of a novel mesophilic and cellulolytic organism within the genus Hungateiclostridium.</title>
        <authorList>
            <person name="Rettenmaier R."/>
            <person name="Liebl W."/>
            <person name="Zverlov V."/>
        </authorList>
    </citation>
    <scope>NUCLEOTIDE SEQUENCE [LARGE SCALE GENOMIC DNA]</scope>
    <source>
        <strain evidence="11">N2K1</strain>
    </source>
</reference>
<dbReference type="Gene3D" id="3.40.50.280">
    <property type="entry name" value="Cobalamin-binding domain"/>
    <property type="match status" value="1"/>
</dbReference>
<dbReference type="SUPFAM" id="SSF102114">
    <property type="entry name" value="Radical SAM enzymes"/>
    <property type="match status" value="1"/>
</dbReference>
<dbReference type="Gene3D" id="3.80.30.20">
    <property type="entry name" value="tm_1862 like domain"/>
    <property type="match status" value="1"/>
</dbReference>
<dbReference type="AlphaFoldDB" id="A0A4Q0I4M8"/>
<dbReference type="InterPro" id="IPR051198">
    <property type="entry name" value="BchE-like"/>
</dbReference>
<feature type="domain" description="Radical SAM core" evidence="9">
    <location>
        <begin position="151"/>
        <end position="377"/>
    </location>
</feature>
<evidence type="ECO:0000256" key="3">
    <source>
        <dbReference type="ARBA" id="ARBA00022679"/>
    </source>
</evidence>
<gene>
    <name evidence="10" type="ORF">EFD62_07735</name>
</gene>
<evidence type="ECO:0000313" key="11">
    <source>
        <dbReference type="Proteomes" id="UP000289166"/>
    </source>
</evidence>
<sequence length="436" mass="50077">MKIYFIQSTPYYGDNEPVKKGRLYFVGLAPAILASLVPDCDFEVCLETIDEVNFESDCDIVAISGMGHAIIRSIDIAKEFKKRGKTVVMGGYMVSLMPEEAKKYCDSVIIGDGELSFPQMVKDYENGCLKDFYNMPLGKLTYPLPKYELLTKKKIGNFLPVQAGRGCPNSCSFCSVYCLYKNKYLKRDIEEVIRDIKRIKELGYNKFLLLDDNIFSDIPYLMELLGEIKKLKMKWMSQCSISIADNKEVLKAVYESGCEALSFGIESISQESLNSMNKSWANVKRYAEQIQKITQAGIDVSTEMVVGSDGDTLESISKTAEFIVENKIVVPRFYILTPIPGTVFFEQMKSQNRIVNNEIYSYNGTTAVHKPLHMTPQELTDAYWDLYKKVFSRTAILKRTIFRKDFFKNPLKYIFYMYVNFYYRYQINKGIIPNII</sequence>
<evidence type="ECO:0000256" key="1">
    <source>
        <dbReference type="ARBA" id="ARBA00001966"/>
    </source>
</evidence>
<evidence type="ECO:0000256" key="7">
    <source>
        <dbReference type="ARBA" id="ARBA00023014"/>
    </source>
</evidence>
<evidence type="ECO:0000256" key="2">
    <source>
        <dbReference type="ARBA" id="ARBA00022603"/>
    </source>
</evidence>
<dbReference type="PROSITE" id="PS51332">
    <property type="entry name" value="B12_BINDING"/>
    <property type="match status" value="1"/>
</dbReference>
<dbReference type="InterPro" id="IPR034466">
    <property type="entry name" value="Methyltransferase_Class_B"/>
</dbReference>
<comment type="caution">
    <text evidence="10">The sequence shown here is derived from an EMBL/GenBank/DDBJ whole genome shotgun (WGS) entry which is preliminary data.</text>
</comment>
<keyword evidence="2" id="KW-0489">Methyltransferase</keyword>
<keyword evidence="5" id="KW-0479">Metal-binding</keyword>
<dbReference type="Pfam" id="PF04055">
    <property type="entry name" value="Radical_SAM"/>
    <property type="match status" value="1"/>
</dbReference>
<dbReference type="PANTHER" id="PTHR43409:SF7">
    <property type="entry name" value="BLL1977 PROTEIN"/>
    <property type="match status" value="1"/>
</dbReference>
<dbReference type="Proteomes" id="UP000289166">
    <property type="component" value="Unassembled WGS sequence"/>
</dbReference>
<evidence type="ECO:0000259" key="8">
    <source>
        <dbReference type="PROSITE" id="PS51332"/>
    </source>
</evidence>
<dbReference type="InterPro" id="IPR006158">
    <property type="entry name" value="Cobalamin-bd"/>
</dbReference>
<evidence type="ECO:0000256" key="5">
    <source>
        <dbReference type="ARBA" id="ARBA00022723"/>
    </source>
</evidence>
<organism evidence="10 11">
    <name type="scientific">Acetivibrio mesophilus</name>
    <dbReference type="NCBI Taxonomy" id="2487273"/>
    <lineage>
        <taxon>Bacteria</taxon>
        <taxon>Bacillati</taxon>
        <taxon>Bacillota</taxon>
        <taxon>Clostridia</taxon>
        <taxon>Eubacteriales</taxon>
        <taxon>Oscillospiraceae</taxon>
        <taxon>Acetivibrio</taxon>
    </lineage>
</organism>
<dbReference type="GO" id="GO:0046872">
    <property type="term" value="F:metal ion binding"/>
    <property type="evidence" value="ECO:0007669"/>
    <property type="project" value="UniProtKB-KW"/>
</dbReference>
<dbReference type="CDD" id="cd01335">
    <property type="entry name" value="Radical_SAM"/>
    <property type="match status" value="1"/>
</dbReference>
<accession>A0A4Q0I4M8</accession>
<dbReference type="SFLD" id="SFLDS00029">
    <property type="entry name" value="Radical_SAM"/>
    <property type="match status" value="1"/>
</dbReference>
<dbReference type="OrthoDB" id="9801659at2"/>
<keyword evidence="7" id="KW-0411">Iron-sulfur</keyword>
<dbReference type="SFLD" id="SFLDG01082">
    <property type="entry name" value="B12-binding_domain_containing"/>
    <property type="match status" value="1"/>
</dbReference>
<keyword evidence="11" id="KW-1185">Reference proteome</keyword>
<evidence type="ECO:0000256" key="6">
    <source>
        <dbReference type="ARBA" id="ARBA00023004"/>
    </source>
</evidence>
<keyword evidence="3" id="KW-0808">Transferase</keyword>
<dbReference type="GO" id="GO:0051539">
    <property type="term" value="F:4 iron, 4 sulfur cluster binding"/>
    <property type="evidence" value="ECO:0007669"/>
    <property type="project" value="UniProtKB-KW"/>
</dbReference>
<protein>
    <submittedName>
        <fullName evidence="10">Radical SAM protein</fullName>
    </submittedName>
</protein>
<keyword evidence="6" id="KW-0408">Iron</keyword>
<dbReference type="GO" id="GO:0031419">
    <property type="term" value="F:cobalamin binding"/>
    <property type="evidence" value="ECO:0007669"/>
    <property type="project" value="InterPro"/>
</dbReference>
<evidence type="ECO:0000259" key="9">
    <source>
        <dbReference type="PROSITE" id="PS51918"/>
    </source>
</evidence>
<dbReference type="RefSeq" id="WP_069195248.1">
    <property type="nucleotide sequence ID" value="NZ_RLII01000007.1"/>
</dbReference>
<dbReference type="InterPro" id="IPR058240">
    <property type="entry name" value="rSAM_sf"/>
</dbReference>
<evidence type="ECO:0000313" key="10">
    <source>
        <dbReference type="EMBL" id="RXE59254.1"/>
    </source>
</evidence>
<dbReference type="PANTHER" id="PTHR43409">
    <property type="entry name" value="ANAEROBIC MAGNESIUM-PROTOPORPHYRIN IX MONOMETHYL ESTER CYCLASE-RELATED"/>
    <property type="match status" value="1"/>
</dbReference>
<comment type="cofactor">
    <cofactor evidence="1">
        <name>[4Fe-4S] cluster</name>
        <dbReference type="ChEBI" id="CHEBI:49883"/>
    </cofactor>
</comment>
<dbReference type="GO" id="GO:0005829">
    <property type="term" value="C:cytosol"/>
    <property type="evidence" value="ECO:0007669"/>
    <property type="project" value="TreeGrafter"/>
</dbReference>
<dbReference type="InterPro" id="IPR007197">
    <property type="entry name" value="rSAM"/>
</dbReference>
<dbReference type="InterPro" id="IPR023404">
    <property type="entry name" value="rSAM_horseshoe"/>
</dbReference>
<dbReference type="SMART" id="SM00729">
    <property type="entry name" value="Elp3"/>
    <property type="match status" value="1"/>
</dbReference>
<dbReference type="InterPro" id="IPR006638">
    <property type="entry name" value="Elp3/MiaA/NifB-like_rSAM"/>
</dbReference>
<name>A0A4Q0I4M8_9FIRM</name>
<dbReference type="PROSITE" id="PS51918">
    <property type="entry name" value="RADICAL_SAM"/>
    <property type="match status" value="1"/>
</dbReference>
<dbReference type="GO" id="GO:0003824">
    <property type="term" value="F:catalytic activity"/>
    <property type="evidence" value="ECO:0007669"/>
    <property type="project" value="InterPro"/>
</dbReference>
<keyword evidence="4" id="KW-0949">S-adenosyl-L-methionine</keyword>
<dbReference type="EMBL" id="RLII01000007">
    <property type="protein sequence ID" value="RXE59254.1"/>
    <property type="molecule type" value="Genomic_DNA"/>
</dbReference>
<dbReference type="SFLD" id="SFLDG01123">
    <property type="entry name" value="methyltransferase_(Class_B)"/>
    <property type="match status" value="1"/>
</dbReference>
<evidence type="ECO:0000256" key="4">
    <source>
        <dbReference type="ARBA" id="ARBA00022691"/>
    </source>
</evidence>
<dbReference type="Pfam" id="PF02310">
    <property type="entry name" value="B12-binding"/>
    <property type="match status" value="1"/>
</dbReference>